<dbReference type="SMART" id="SM00847">
    <property type="entry name" value="HA2"/>
    <property type="match status" value="1"/>
</dbReference>
<keyword evidence="2" id="KW-0547">Nucleotide-binding</keyword>
<name>A0AAV5RGF7_STABA</name>
<evidence type="ECO:0000256" key="5">
    <source>
        <dbReference type="ARBA" id="ARBA00022840"/>
    </source>
</evidence>
<dbReference type="PANTHER" id="PTHR18934">
    <property type="entry name" value="ATP-DEPENDENT RNA HELICASE"/>
    <property type="match status" value="1"/>
</dbReference>
<dbReference type="InterPro" id="IPR048333">
    <property type="entry name" value="HA2_WH"/>
</dbReference>
<gene>
    <name evidence="9" type="ORF">DASB73_011710</name>
</gene>
<dbReference type="SMART" id="SM00490">
    <property type="entry name" value="HELICc"/>
    <property type="match status" value="1"/>
</dbReference>
<comment type="caution">
    <text evidence="9">The sequence shown here is derived from an EMBL/GenBank/DDBJ whole genome shotgun (WGS) entry which is preliminary data.</text>
</comment>
<dbReference type="SUPFAM" id="SSF52540">
    <property type="entry name" value="P-loop containing nucleoside triphosphate hydrolases"/>
    <property type="match status" value="1"/>
</dbReference>
<dbReference type="Gene3D" id="3.40.50.300">
    <property type="entry name" value="P-loop containing nucleotide triphosphate hydrolases"/>
    <property type="match status" value="2"/>
</dbReference>
<organism evidence="9 10">
    <name type="scientific">Starmerella bacillaris</name>
    <name type="common">Yeast</name>
    <name type="synonym">Candida zemplinina</name>
    <dbReference type="NCBI Taxonomy" id="1247836"/>
    <lineage>
        <taxon>Eukaryota</taxon>
        <taxon>Fungi</taxon>
        <taxon>Dikarya</taxon>
        <taxon>Ascomycota</taxon>
        <taxon>Saccharomycotina</taxon>
        <taxon>Dipodascomycetes</taxon>
        <taxon>Dipodascales</taxon>
        <taxon>Trichomonascaceae</taxon>
        <taxon>Starmerella</taxon>
    </lineage>
</organism>
<evidence type="ECO:0000313" key="9">
    <source>
        <dbReference type="EMBL" id="GMM50213.1"/>
    </source>
</evidence>
<dbReference type="CDD" id="cd18791">
    <property type="entry name" value="SF2_C_RHA"/>
    <property type="match status" value="1"/>
</dbReference>
<dbReference type="Proteomes" id="UP001362899">
    <property type="component" value="Unassembled WGS sequence"/>
</dbReference>
<dbReference type="InterPro" id="IPR007502">
    <property type="entry name" value="Helicase-assoc_dom"/>
</dbReference>
<dbReference type="Pfam" id="PF21010">
    <property type="entry name" value="HA2_C"/>
    <property type="match status" value="1"/>
</dbReference>
<evidence type="ECO:0000256" key="6">
    <source>
        <dbReference type="ARBA" id="ARBA00047984"/>
    </source>
</evidence>
<dbReference type="InterPro" id="IPR011709">
    <property type="entry name" value="DEAD-box_helicase_OB_fold"/>
</dbReference>
<keyword evidence="10" id="KW-1185">Reference proteome</keyword>
<dbReference type="PANTHER" id="PTHR18934:SF118">
    <property type="entry name" value="ATP-DEPENDENT RNA HELICASE DHX33"/>
    <property type="match status" value="1"/>
</dbReference>
<dbReference type="InterPro" id="IPR011545">
    <property type="entry name" value="DEAD/DEAH_box_helicase_dom"/>
</dbReference>
<evidence type="ECO:0000256" key="4">
    <source>
        <dbReference type="ARBA" id="ARBA00022806"/>
    </source>
</evidence>
<dbReference type="EC" id="3.6.4.13" evidence="1"/>
<dbReference type="AlphaFoldDB" id="A0AAV5RGF7"/>
<keyword evidence="4 9" id="KW-0347">Helicase</keyword>
<dbReference type="GO" id="GO:0005524">
    <property type="term" value="F:ATP binding"/>
    <property type="evidence" value="ECO:0007669"/>
    <property type="project" value="UniProtKB-KW"/>
</dbReference>
<feature type="domain" description="Helicase C-terminal" evidence="8">
    <location>
        <begin position="237"/>
        <end position="408"/>
    </location>
</feature>
<feature type="domain" description="Helicase ATP-binding" evidence="7">
    <location>
        <begin position="43"/>
        <end position="212"/>
    </location>
</feature>
<dbReference type="GO" id="GO:0005730">
    <property type="term" value="C:nucleolus"/>
    <property type="evidence" value="ECO:0007669"/>
    <property type="project" value="TreeGrafter"/>
</dbReference>
<dbReference type="GO" id="GO:0003724">
    <property type="term" value="F:RNA helicase activity"/>
    <property type="evidence" value="ECO:0007669"/>
    <property type="project" value="UniProtKB-EC"/>
</dbReference>
<dbReference type="PROSITE" id="PS51194">
    <property type="entry name" value="HELICASE_CTER"/>
    <property type="match status" value="1"/>
</dbReference>
<dbReference type="PROSITE" id="PS51192">
    <property type="entry name" value="HELICASE_ATP_BIND_1"/>
    <property type="match status" value="1"/>
</dbReference>
<dbReference type="Pfam" id="PF00270">
    <property type="entry name" value="DEAD"/>
    <property type="match status" value="1"/>
</dbReference>
<protein>
    <recommendedName>
        <fullName evidence="1">RNA helicase</fullName>
        <ecNumber evidence="1">3.6.4.13</ecNumber>
    </recommendedName>
</protein>
<dbReference type="FunFam" id="3.40.50.300:FF:000145">
    <property type="entry name" value="probable ATP-dependent RNA helicase DHX40"/>
    <property type="match status" value="1"/>
</dbReference>
<dbReference type="Pfam" id="PF07717">
    <property type="entry name" value="OB_NTP_bind"/>
    <property type="match status" value="1"/>
</dbReference>
<dbReference type="Pfam" id="PF04408">
    <property type="entry name" value="WHD_HA2"/>
    <property type="match status" value="1"/>
</dbReference>
<accession>A0AAV5RGF7</accession>
<dbReference type="EMBL" id="BTGC01000003">
    <property type="protein sequence ID" value="GMM50213.1"/>
    <property type="molecule type" value="Genomic_DNA"/>
</dbReference>
<dbReference type="SMART" id="SM00487">
    <property type="entry name" value="DEXDc"/>
    <property type="match status" value="1"/>
</dbReference>
<comment type="catalytic activity">
    <reaction evidence="6">
        <text>ATP + H2O = ADP + phosphate + H(+)</text>
        <dbReference type="Rhea" id="RHEA:13065"/>
        <dbReference type="ChEBI" id="CHEBI:15377"/>
        <dbReference type="ChEBI" id="CHEBI:15378"/>
        <dbReference type="ChEBI" id="CHEBI:30616"/>
        <dbReference type="ChEBI" id="CHEBI:43474"/>
        <dbReference type="ChEBI" id="CHEBI:456216"/>
        <dbReference type="EC" id="3.6.4.13"/>
    </reaction>
</comment>
<evidence type="ECO:0000256" key="1">
    <source>
        <dbReference type="ARBA" id="ARBA00012552"/>
    </source>
</evidence>
<keyword evidence="5" id="KW-0067">ATP-binding</keyword>
<reference evidence="9 10" key="1">
    <citation type="journal article" date="2023" name="Elife">
        <title>Identification of key yeast species and microbe-microbe interactions impacting larval growth of Drosophila in the wild.</title>
        <authorList>
            <person name="Mure A."/>
            <person name="Sugiura Y."/>
            <person name="Maeda R."/>
            <person name="Honda K."/>
            <person name="Sakurai N."/>
            <person name="Takahashi Y."/>
            <person name="Watada M."/>
            <person name="Katoh T."/>
            <person name="Gotoh A."/>
            <person name="Gotoh Y."/>
            <person name="Taniguchi I."/>
            <person name="Nakamura K."/>
            <person name="Hayashi T."/>
            <person name="Katayama T."/>
            <person name="Uemura T."/>
            <person name="Hattori Y."/>
        </authorList>
    </citation>
    <scope>NUCLEOTIDE SEQUENCE [LARGE SCALE GENOMIC DNA]</scope>
    <source>
        <strain evidence="9 10">SB-73</strain>
    </source>
</reference>
<proteinExistence type="predicted"/>
<dbReference type="Gene3D" id="1.20.120.1080">
    <property type="match status" value="1"/>
</dbReference>
<sequence>MPKVVNFNDGSDDEFEKPGVVNANAIQKQRESLPMYQSRLDVVHEILSNDVTIIVGETGSGKSTQLPQAILESNANQNIVVSQPRRVAAISLAQRVSNESSTSLGQKVGYNVRFDAKVSKYTKIRYVTDGMLLREFILDPLLSRYTTVIVDEAHERTLTSDLVLGLLKKLLKVRNSRLKNEHDRFRVVVMSATLDAQRFADFFGDAPILYVPGRAYSVQRFYTRAPVANVVDAAVSTVIQINKSEPNSGDILVFLPGQDEIESACEVLREHKTAINVPQMIVLPLYAALPEKQQQQVFVPLENRMRPMRRKVILATNIAETSVTIPGVCFVVDSGLRKVRVHRTTLGLESLLPGPISQASAAQRTGRAGREQEGKCWRLYTENSYLKEMLPQTEPEISRVSLTYSTLLLKRIGVDDVLNFDWVDKPSKVAVRNALLNLLSLTAIDLKGNITEFGREMAKLPLEPSLSAVLLSAHAQSNTKVKNAVLDVAACLSVPDLLLNPSSNRRQTVNDNRQSFFPAAVQYGDLVLVKQIWDASKKIEKSDLKEWCYSIGVNHRALSRVQQVRTQLLGYLSVGVNGSKDADEDADENEMDSSAIDNKHQKKKKKLFDYDEEDNSKPLTSDEYEQLIKVFLKGYITNTAIALPDRRFQTTMTRQPISIHPGSSMFGQKPEAILYLEYVYTVRGYARLVAPVEVEWLRQTAPHLLARATTS</sequence>
<dbReference type="InterPro" id="IPR027417">
    <property type="entry name" value="P-loop_NTPase"/>
</dbReference>
<dbReference type="GO" id="GO:0045943">
    <property type="term" value="P:positive regulation of transcription by RNA polymerase I"/>
    <property type="evidence" value="ECO:0007669"/>
    <property type="project" value="TreeGrafter"/>
</dbReference>
<dbReference type="CDD" id="cd17917">
    <property type="entry name" value="DEXHc_RHA-like"/>
    <property type="match status" value="1"/>
</dbReference>
<evidence type="ECO:0000313" key="10">
    <source>
        <dbReference type="Proteomes" id="UP001362899"/>
    </source>
</evidence>
<evidence type="ECO:0000256" key="2">
    <source>
        <dbReference type="ARBA" id="ARBA00022741"/>
    </source>
</evidence>
<evidence type="ECO:0000256" key="3">
    <source>
        <dbReference type="ARBA" id="ARBA00022801"/>
    </source>
</evidence>
<dbReference type="InterPro" id="IPR014001">
    <property type="entry name" value="Helicase_ATP-bd"/>
</dbReference>
<evidence type="ECO:0000259" key="7">
    <source>
        <dbReference type="PROSITE" id="PS51192"/>
    </source>
</evidence>
<dbReference type="InterPro" id="IPR001650">
    <property type="entry name" value="Helicase_C-like"/>
</dbReference>
<dbReference type="GO" id="GO:0016787">
    <property type="term" value="F:hydrolase activity"/>
    <property type="evidence" value="ECO:0007669"/>
    <property type="project" value="UniProtKB-KW"/>
</dbReference>
<evidence type="ECO:0000259" key="8">
    <source>
        <dbReference type="PROSITE" id="PS51194"/>
    </source>
</evidence>
<dbReference type="Pfam" id="PF00271">
    <property type="entry name" value="Helicase_C"/>
    <property type="match status" value="1"/>
</dbReference>
<keyword evidence="3" id="KW-0378">Hydrolase</keyword>
<dbReference type="GO" id="GO:0003725">
    <property type="term" value="F:double-stranded RNA binding"/>
    <property type="evidence" value="ECO:0007669"/>
    <property type="project" value="TreeGrafter"/>
</dbReference>